<dbReference type="HAMAP" id="MF_00412">
    <property type="entry name" value="ProA"/>
    <property type="match status" value="1"/>
</dbReference>
<gene>
    <name evidence="7" type="primary">proA</name>
    <name evidence="9" type="ORF">BOW51_07425</name>
</gene>
<accession>A0A1T2KUL5</accession>
<dbReference type="InterPro" id="IPR016163">
    <property type="entry name" value="Ald_DH_C"/>
</dbReference>
<keyword evidence="2 7" id="KW-0028">Amino-acid biosynthesis</keyword>
<comment type="subcellular location">
    <subcellularLocation>
        <location evidence="7">Cytoplasm</location>
    </subcellularLocation>
</comment>
<evidence type="ECO:0000256" key="3">
    <source>
        <dbReference type="ARBA" id="ARBA00022650"/>
    </source>
</evidence>
<dbReference type="Proteomes" id="UP000190896">
    <property type="component" value="Unassembled WGS sequence"/>
</dbReference>
<dbReference type="InterPro" id="IPR016162">
    <property type="entry name" value="Ald_DH_N"/>
</dbReference>
<keyword evidence="10" id="KW-1185">Reference proteome</keyword>
<dbReference type="EMBL" id="MPRJ01000041">
    <property type="protein sequence ID" value="OOZ36406.1"/>
    <property type="molecule type" value="Genomic_DNA"/>
</dbReference>
<dbReference type="Pfam" id="PF00171">
    <property type="entry name" value="Aldedh"/>
    <property type="match status" value="2"/>
</dbReference>
<comment type="function">
    <text evidence="7">Catalyzes the NADPH-dependent reduction of L-glutamate 5-phosphate into L-glutamate 5-semialdehyde and phosphate. The product spontaneously undergoes cyclization to form 1-pyrroline-5-carboxylate.</text>
</comment>
<dbReference type="GO" id="GO:0004350">
    <property type="term" value="F:glutamate-5-semialdehyde dehydrogenase activity"/>
    <property type="evidence" value="ECO:0007669"/>
    <property type="project" value="UniProtKB-UniRule"/>
</dbReference>
<evidence type="ECO:0000256" key="4">
    <source>
        <dbReference type="ARBA" id="ARBA00022857"/>
    </source>
</evidence>
<dbReference type="OrthoDB" id="9809970at2"/>
<dbReference type="PROSITE" id="PS01223">
    <property type="entry name" value="PROA"/>
    <property type="match status" value="1"/>
</dbReference>
<keyword evidence="5 7" id="KW-0560">Oxidoreductase</keyword>
<reference evidence="9 10" key="1">
    <citation type="submission" date="2016-11" db="EMBL/GenBank/DDBJ databases">
        <title>Mixed transmission modes and dynamic genome evolution in an obligate animal-bacterial symbiosis.</title>
        <authorList>
            <person name="Russell S.L."/>
            <person name="Corbett-Detig R.B."/>
            <person name="Cavanaugh C.M."/>
        </authorList>
    </citation>
    <scope>NUCLEOTIDE SEQUENCE [LARGE SCALE GENOMIC DNA]</scope>
    <source>
        <strain evidence="9">Se-Cadez</strain>
    </source>
</reference>
<dbReference type="PIRSF" id="PIRSF000151">
    <property type="entry name" value="GPR"/>
    <property type="match status" value="1"/>
</dbReference>
<dbReference type="InterPro" id="IPR016161">
    <property type="entry name" value="Ald_DH/histidinol_DH"/>
</dbReference>
<dbReference type="EC" id="1.2.1.41" evidence="7"/>
<dbReference type="Gene3D" id="3.40.309.10">
    <property type="entry name" value="Aldehyde Dehydrogenase, Chain A, domain 2"/>
    <property type="match status" value="1"/>
</dbReference>
<evidence type="ECO:0000259" key="8">
    <source>
        <dbReference type="Pfam" id="PF00171"/>
    </source>
</evidence>
<dbReference type="GO" id="GO:0050661">
    <property type="term" value="F:NADP binding"/>
    <property type="evidence" value="ECO:0007669"/>
    <property type="project" value="InterPro"/>
</dbReference>
<dbReference type="InterPro" id="IPR020593">
    <property type="entry name" value="G-glutamylP_reductase_CS"/>
</dbReference>
<proteinExistence type="inferred from homology"/>
<comment type="pathway">
    <text evidence="1 7">Amino-acid biosynthesis; L-proline biosynthesis; L-glutamate 5-semialdehyde from L-glutamate: step 2/2.</text>
</comment>
<dbReference type="InterPro" id="IPR012134">
    <property type="entry name" value="Glu-5-SA_DH"/>
</dbReference>
<evidence type="ECO:0000256" key="6">
    <source>
        <dbReference type="ARBA" id="ARBA00049024"/>
    </source>
</evidence>
<comment type="catalytic activity">
    <reaction evidence="6 7">
        <text>L-glutamate 5-semialdehyde + phosphate + NADP(+) = L-glutamyl 5-phosphate + NADPH + H(+)</text>
        <dbReference type="Rhea" id="RHEA:19541"/>
        <dbReference type="ChEBI" id="CHEBI:15378"/>
        <dbReference type="ChEBI" id="CHEBI:43474"/>
        <dbReference type="ChEBI" id="CHEBI:57783"/>
        <dbReference type="ChEBI" id="CHEBI:58066"/>
        <dbReference type="ChEBI" id="CHEBI:58274"/>
        <dbReference type="ChEBI" id="CHEBI:58349"/>
        <dbReference type="EC" id="1.2.1.41"/>
    </reaction>
</comment>
<protein>
    <recommendedName>
        <fullName evidence="7">Gamma-glutamyl phosphate reductase</fullName>
        <shortName evidence="7">GPR</shortName>
        <ecNumber evidence="7">1.2.1.41</ecNumber>
    </recommendedName>
    <alternativeName>
        <fullName evidence="7">Glutamate-5-semialdehyde dehydrogenase</fullName>
    </alternativeName>
    <alternativeName>
        <fullName evidence="7">Glutamyl-gamma-semialdehyde dehydrogenase</fullName>
        <shortName evidence="7">GSA dehydrogenase</shortName>
    </alternativeName>
</protein>
<organism evidence="9 10">
    <name type="scientific">Solemya velesiana gill symbiont</name>
    <dbReference type="NCBI Taxonomy" id="1918948"/>
    <lineage>
        <taxon>Bacteria</taxon>
        <taxon>Pseudomonadati</taxon>
        <taxon>Pseudomonadota</taxon>
        <taxon>Gammaproteobacteria</taxon>
        <taxon>sulfur-oxidizing symbionts</taxon>
    </lineage>
</organism>
<evidence type="ECO:0000256" key="1">
    <source>
        <dbReference type="ARBA" id="ARBA00004985"/>
    </source>
</evidence>
<evidence type="ECO:0000256" key="2">
    <source>
        <dbReference type="ARBA" id="ARBA00022605"/>
    </source>
</evidence>
<evidence type="ECO:0000313" key="9">
    <source>
        <dbReference type="EMBL" id="OOZ36406.1"/>
    </source>
</evidence>
<comment type="caution">
    <text evidence="9">The sequence shown here is derived from an EMBL/GenBank/DDBJ whole genome shotgun (WGS) entry which is preliminary data.</text>
</comment>
<feature type="domain" description="Aldehyde dehydrogenase" evidence="8">
    <location>
        <begin position="314"/>
        <end position="379"/>
    </location>
</feature>
<feature type="domain" description="Aldehyde dehydrogenase" evidence="8">
    <location>
        <begin position="15"/>
        <end position="285"/>
    </location>
</feature>
<dbReference type="InterPro" id="IPR015590">
    <property type="entry name" value="Aldehyde_DH_dom"/>
</dbReference>
<comment type="similarity">
    <text evidence="7">Belongs to the gamma-glutamyl phosphate reductase family.</text>
</comment>
<keyword evidence="7" id="KW-0963">Cytoplasm</keyword>
<keyword evidence="3 7" id="KW-0641">Proline biosynthesis</keyword>
<dbReference type="GO" id="GO:0005737">
    <property type="term" value="C:cytoplasm"/>
    <property type="evidence" value="ECO:0007669"/>
    <property type="project" value="UniProtKB-SubCell"/>
</dbReference>
<dbReference type="NCBIfam" id="TIGR00407">
    <property type="entry name" value="proA"/>
    <property type="match status" value="1"/>
</dbReference>
<dbReference type="PANTHER" id="PTHR11063">
    <property type="entry name" value="GLUTAMATE SEMIALDEHYDE DEHYDROGENASE"/>
    <property type="match status" value="1"/>
</dbReference>
<dbReference type="SUPFAM" id="SSF53720">
    <property type="entry name" value="ALDH-like"/>
    <property type="match status" value="1"/>
</dbReference>
<dbReference type="InterPro" id="IPR000965">
    <property type="entry name" value="GPR_dom"/>
</dbReference>
<evidence type="ECO:0000256" key="5">
    <source>
        <dbReference type="ARBA" id="ARBA00023002"/>
    </source>
</evidence>
<name>A0A1T2KUL5_9GAMM</name>
<dbReference type="AlphaFoldDB" id="A0A1T2KUL5"/>
<dbReference type="PANTHER" id="PTHR11063:SF8">
    <property type="entry name" value="DELTA-1-PYRROLINE-5-CARBOXYLATE SYNTHASE"/>
    <property type="match status" value="1"/>
</dbReference>
<dbReference type="UniPathway" id="UPA00098">
    <property type="reaction ID" value="UER00360"/>
</dbReference>
<sequence length="423" mass="45482">MSDQITDVVAYMNELGKQARAASRALAAASTGEKNNALLAIADDIDTTRDTLMDENRKDLEAGAAKGLDAALLDRLELTTARIDSMIEGLRQIAALPDPIGEIFDMNYRPTGIQVGRMRVPLGVAGIIYESRPNVTADAAALCLKSGNATVLRGGSEAFHSNQAIAASIHRGLEKAGLPAEAVQVVATTDRAAVGAMITMPEYVDVIIPRGGKGLIERISNDARVPVIKHLDGICHVYIDDQADIQKAFDVALNAKTQRYGTCNTMETLLVAEAVAEEALLMLAPAYMKKGVELRGCKRTCEIIEGCTAATDEDWDTEYLAPILSIRVVDDLDQAIEHINTHSSQHTESIITENITRARRFLQEADSSSVMVNASTRFADGFEYGLGAEIGISTDKFHARGPVGLEGLTSMKFIVLGDGHIRS</sequence>
<dbReference type="CDD" id="cd07079">
    <property type="entry name" value="ALDH_F18-19_ProA-GPR"/>
    <property type="match status" value="1"/>
</dbReference>
<evidence type="ECO:0000256" key="7">
    <source>
        <dbReference type="HAMAP-Rule" id="MF_00412"/>
    </source>
</evidence>
<keyword evidence="4 7" id="KW-0521">NADP</keyword>
<dbReference type="FunFam" id="3.40.309.10:FF:000006">
    <property type="entry name" value="Gamma-glutamyl phosphate reductase"/>
    <property type="match status" value="1"/>
</dbReference>
<dbReference type="GO" id="GO:0055129">
    <property type="term" value="P:L-proline biosynthetic process"/>
    <property type="evidence" value="ECO:0007669"/>
    <property type="project" value="UniProtKB-UniRule"/>
</dbReference>
<dbReference type="Gene3D" id="3.40.605.10">
    <property type="entry name" value="Aldehyde Dehydrogenase, Chain A, domain 1"/>
    <property type="match status" value="1"/>
</dbReference>
<evidence type="ECO:0000313" key="10">
    <source>
        <dbReference type="Proteomes" id="UP000190896"/>
    </source>
</evidence>
<dbReference type="RefSeq" id="WP_078487237.1">
    <property type="nucleotide sequence ID" value="NZ_MPRJ01000041.1"/>
</dbReference>
<dbReference type="NCBIfam" id="NF001221">
    <property type="entry name" value="PRK00197.1"/>
    <property type="match status" value="1"/>
</dbReference>